<feature type="domain" description="UspA" evidence="3">
    <location>
        <begin position="27"/>
        <end position="174"/>
    </location>
</feature>
<dbReference type="Proteomes" id="UP001595579">
    <property type="component" value="Unassembled WGS sequence"/>
</dbReference>
<evidence type="ECO:0000313" key="4">
    <source>
        <dbReference type="EMBL" id="MFC3284574.1"/>
    </source>
</evidence>
<protein>
    <submittedName>
        <fullName evidence="4">Universal stress protein</fullName>
    </submittedName>
</protein>
<dbReference type="RefSeq" id="WP_386774687.1">
    <property type="nucleotide sequence ID" value="NZ_JBHRUG010000027.1"/>
</dbReference>
<dbReference type="SUPFAM" id="SSF52402">
    <property type="entry name" value="Adenine nucleotide alpha hydrolases-like"/>
    <property type="match status" value="1"/>
</dbReference>
<comment type="caution">
    <text evidence="4">The sequence shown here is derived from an EMBL/GenBank/DDBJ whole genome shotgun (WGS) entry which is preliminary data.</text>
</comment>
<evidence type="ECO:0000259" key="3">
    <source>
        <dbReference type="Pfam" id="PF00582"/>
    </source>
</evidence>
<reference evidence="5" key="1">
    <citation type="journal article" date="2019" name="Int. J. Syst. Evol. Microbiol.">
        <title>The Global Catalogue of Microorganisms (GCM) 10K type strain sequencing project: providing services to taxonomists for standard genome sequencing and annotation.</title>
        <authorList>
            <consortium name="The Broad Institute Genomics Platform"/>
            <consortium name="The Broad Institute Genome Sequencing Center for Infectious Disease"/>
            <person name="Wu L."/>
            <person name="Ma J."/>
        </authorList>
    </citation>
    <scope>NUCLEOTIDE SEQUENCE [LARGE SCALE GENOMIC DNA]</scope>
    <source>
        <strain evidence="5">CECT 7698</strain>
    </source>
</reference>
<organism evidence="4 5">
    <name type="scientific">Litchfieldella rifensis</name>
    <dbReference type="NCBI Taxonomy" id="762643"/>
    <lineage>
        <taxon>Bacteria</taxon>
        <taxon>Pseudomonadati</taxon>
        <taxon>Pseudomonadota</taxon>
        <taxon>Gammaproteobacteria</taxon>
        <taxon>Oceanospirillales</taxon>
        <taxon>Halomonadaceae</taxon>
        <taxon>Litchfieldella</taxon>
    </lineage>
</organism>
<feature type="region of interest" description="Disordered" evidence="2">
    <location>
        <begin position="1"/>
        <end position="22"/>
    </location>
</feature>
<dbReference type="Gene3D" id="3.40.50.12370">
    <property type="match status" value="1"/>
</dbReference>
<sequence length="264" mass="28365">MRPDQRNASGHGETAAERDEHAPSTARVLALLDASRHSLAALSAAVDLAASRQAELVALFVEDLDLLRCAGFPFSCEVGAQSGMARPLSLRGLETSLERQVQRIHQALDAAVAGRELRHSLKVSRGRVVAEALALAGDDDVLVMGKAGASGQWGVRLGSTSRALILEAPCPVLIWDEIHPLQRGPLLVVSDQQHPEPPALGWLADSGLFDTLERLSVADALALEHRLAHARRGALLLDRTQLKHLVDEDSELINRIPIPIVVVP</sequence>
<dbReference type="PRINTS" id="PR01438">
    <property type="entry name" value="UNVRSLSTRESS"/>
</dbReference>
<dbReference type="Pfam" id="PF00582">
    <property type="entry name" value="Usp"/>
    <property type="match status" value="1"/>
</dbReference>
<dbReference type="InterPro" id="IPR006015">
    <property type="entry name" value="Universal_stress_UspA"/>
</dbReference>
<name>A0ABV7LPZ8_9GAMM</name>
<keyword evidence="5" id="KW-1185">Reference proteome</keyword>
<comment type="similarity">
    <text evidence="1">Belongs to the universal stress protein A family.</text>
</comment>
<dbReference type="InterPro" id="IPR006016">
    <property type="entry name" value="UspA"/>
</dbReference>
<dbReference type="CDD" id="cd00293">
    <property type="entry name" value="USP-like"/>
    <property type="match status" value="1"/>
</dbReference>
<evidence type="ECO:0000313" key="5">
    <source>
        <dbReference type="Proteomes" id="UP001595579"/>
    </source>
</evidence>
<dbReference type="EMBL" id="JBHRUG010000027">
    <property type="protein sequence ID" value="MFC3284574.1"/>
    <property type="molecule type" value="Genomic_DNA"/>
</dbReference>
<gene>
    <name evidence="4" type="ORF">ACFOEV_13260</name>
</gene>
<proteinExistence type="inferred from homology"/>
<evidence type="ECO:0000256" key="2">
    <source>
        <dbReference type="SAM" id="MobiDB-lite"/>
    </source>
</evidence>
<accession>A0ABV7LPZ8</accession>
<evidence type="ECO:0000256" key="1">
    <source>
        <dbReference type="ARBA" id="ARBA00008791"/>
    </source>
</evidence>